<comment type="caution">
    <text evidence="2">The sequence shown here is derived from an EMBL/GenBank/DDBJ whole genome shotgun (WGS) entry which is preliminary data.</text>
</comment>
<accession>A0ABV2WZG2</accession>
<dbReference type="Proteomes" id="UP001550628">
    <property type="component" value="Unassembled WGS sequence"/>
</dbReference>
<feature type="transmembrane region" description="Helical" evidence="1">
    <location>
        <begin position="128"/>
        <end position="150"/>
    </location>
</feature>
<feature type="transmembrane region" description="Helical" evidence="1">
    <location>
        <begin position="67"/>
        <end position="86"/>
    </location>
</feature>
<dbReference type="EMBL" id="JBEYBF010000035">
    <property type="protein sequence ID" value="MEU1956287.1"/>
    <property type="molecule type" value="Genomic_DNA"/>
</dbReference>
<proteinExistence type="predicted"/>
<protein>
    <submittedName>
        <fullName evidence="2">Uncharacterized protein</fullName>
    </submittedName>
</protein>
<dbReference type="RefSeq" id="WP_357114244.1">
    <property type="nucleotide sequence ID" value="NZ_JBEYBE010000023.1"/>
</dbReference>
<organism evidence="2 3">
    <name type="scientific">Nocardia rhamnosiphila</name>
    <dbReference type="NCBI Taxonomy" id="426716"/>
    <lineage>
        <taxon>Bacteria</taxon>
        <taxon>Bacillati</taxon>
        <taxon>Actinomycetota</taxon>
        <taxon>Actinomycetes</taxon>
        <taxon>Mycobacteriales</taxon>
        <taxon>Nocardiaceae</taxon>
        <taxon>Nocardia</taxon>
    </lineage>
</organism>
<reference evidence="2 3" key="1">
    <citation type="submission" date="2024-06" db="EMBL/GenBank/DDBJ databases">
        <title>The Natural Products Discovery Center: Release of the First 8490 Sequenced Strains for Exploring Actinobacteria Biosynthetic Diversity.</title>
        <authorList>
            <person name="Kalkreuter E."/>
            <person name="Kautsar S.A."/>
            <person name="Yang D."/>
            <person name="Bader C.D."/>
            <person name="Teijaro C.N."/>
            <person name="Fluegel L."/>
            <person name="Davis C.M."/>
            <person name="Simpson J.R."/>
            <person name="Lauterbach L."/>
            <person name="Steele A.D."/>
            <person name="Gui C."/>
            <person name="Meng S."/>
            <person name="Li G."/>
            <person name="Viehrig K."/>
            <person name="Ye F."/>
            <person name="Su P."/>
            <person name="Kiefer A.F."/>
            <person name="Nichols A."/>
            <person name="Cepeda A.J."/>
            <person name="Yan W."/>
            <person name="Fan B."/>
            <person name="Jiang Y."/>
            <person name="Adhikari A."/>
            <person name="Zheng C.-J."/>
            <person name="Schuster L."/>
            <person name="Cowan T.M."/>
            <person name="Smanski M.J."/>
            <person name="Chevrette M.G."/>
            <person name="De Carvalho L.P.S."/>
            <person name="Shen B."/>
        </authorList>
    </citation>
    <scope>NUCLEOTIDE SEQUENCE [LARGE SCALE GENOMIC DNA]</scope>
    <source>
        <strain evidence="2 3">NPDC019708</strain>
    </source>
</reference>
<keyword evidence="3" id="KW-1185">Reference proteome</keyword>
<evidence type="ECO:0000313" key="3">
    <source>
        <dbReference type="Proteomes" id="UP001550628"/>
    </source>
</evidence>
<evidence type="ECO:0000256" key="1">
    <source>
        <dbReference type="SAM" id="Phobius"/>
    </source>
</evidence>
<keyword evidence="1" id="KW-0812">Transmembrane</keyword>
<gene>
    <name evidence="2" type="ORF">ABZ510_31120</name>
</gene>
<keyword evidence="1" id="KW-1133">Transmembrane helix</keyword>
<feature type="transmembrane region" description="Helical" evidence="1">
    <location>
        <begin position="93"/>
        <end position="116"/>
    </location>
</feature>
<evidence type="ECO:0000313" key="2">
    <source>
        <dbReference type="EMBL" id="MEU1956287.1"/>
    </source>
</evidence>
<sequence>MLVCPVATYGDASGGGAIDGVTGGAEFVGVGGSVVFGAVVVVDRIDVVVGDAGVVDTSGDVDVVVELAGVEVVVVFVSTAVVVAVVPVGTEAVVVVGAVGVVVDAVVVGTVVVAGADVTVTVDGSAGTVAVLGSAVAVGVSVGVMVTVTVDTEVEVTVPGSGTPTVAWIERLIVAEKLALNDASVEFPAGASGVMAVVDSVVLTVPVPGSVGTRVGWAIPGSVTVSGPAMSPGTETSFGALDVVLGFVTLVRLRTARWSKASMVQSPESFARTGGLESARTMIVIPIAAVTDATTTPARDICRRNRSADGPAACRPPHPGIRVRVGSASMSGSATRSSLLSSVCIQLLLSPSRCADRWEPVTSLRTA</sequence>
<keyword evidence="1" id="KW-0472">Membrane</keyword>
<name>A0ABV2WZG2_9NOCA</name>